<dbReference type="InterPro" id="IPR000551">
    <property type="entry name" value="MerR-type_HTH_dom"/>
</dbReference>
<reference evidence="2 3" key="1">
    <citation type="submission" date="2020-07" db="EMBL/GenBank/DDBJ databases">
        <authorList>
            <person name="Sun Q."/>
        </authorList>
    </citation>
    <scope>NUCLEOTIDE SEQUENCE [LARGE SCALE GENOMIC DNA]</scope>
    <source>
        <strain evidence="2 3">CGMCC 1.13654</strain>
    </source>
</reference>
<organism evidence="2 3">
    <name type="scientific">Sphingomonas chungangi</name>
    <dbReference type="NCBI Taxonomy" id="2683589"/>
    <lineage>
        <taxon>Bacteria</taxon>
        <taxon>Pseudomonadati</taxon>
        <taxon>Pseudomonadota</taxon>
        <taxon>Alphaproteobacteria</taxon>
        <taxon>Sphingomonadales</taxon>
        <taxon>Sphingomonadaceae</taxon>
        <taxon>Sphingomonas</taxon>
    </lineage>
</organism>
<dbReference type="Proteomes" id="UP000570166">
    <property type="component" value="Unassembled WGS sequence"/>
</dbReference>
<dbReference type="RefSeq" id="WP_160365549.1">
    <property type="nucleotide sequence ID" value="NZ_JACEIB010000004.1"/>
</dbReference>
<keyword evidence="3" id="KW-1185">Reference proteome</keyword>
<dbReference type="Pfam" id="PF13411">
    <property type="entry name" value="MerR_1"/>
    <property type="match status" value="1"/>
</dbReference>
<dbReference type="AlphaFoldDB" id="A0A838L5G6"/>
<dbReference type="InterPro" id="IPR009061">
    <property type="entry name" value="DNA-bd_dom_put_sf"/>
</dbReference>
<dbReference type="PROSITE" id="PS50937">
    <property type="entry name" value="HTH_MERR_2"/>
    <property type="match status" value="1"/>
</dbReference>
<sequence>MKMRELEERTGVDREVIRILIREGLVPEPERPARNRAEYGENHVAAIAAVRQLQQTSRLTLKEIKGALDGNGLAQAGPAVAYRQLEELLAMRLGMREARLIPLASLLEKFPKAEHDASAFARMGMLTLIDSEDGVMISFADARLVEIWGHVREVGFVEETGFPPENIAFYLEGADFIARNEAQLFLEMSAGRFAEDRAATMLHAVLPLMLDFVGLLRIKSFMKHIGIDGR</sequence>
<dbReference type="CDD" id="cd04780">
    <property type="entry name" value="HTH_MerR-like_sg5"/>
    <property type="match status" value="1"/>
</dbReference>
<protein>
    <submittedName>
        <fullName evidence="2">MerR family transcriptional regulator</fullName>
    </submittedName>
</protein>
<dbReference type="SMART" id="SM00422">
    <property type="entry name" value="HTH_MERR"/>
    <property type="match status" value="1"/>
</dbReference>
<dbReference type="SUPFAM" id="SSF46955">
    <property type="entry name" value="Putative DNA-binding domain"/>
    <property type="match status" value="1"/>
</dbReference>
<dbReference type="EMBL" id="JACEIB010000004">
    <property type="protein sequence ID" value="MBA2933935.1"/>
    <property type="molecule type" value="Genomic_DNA"/>
</dbReference>
<gene>
    <name evidence="2" type="ORF">HZF05_07460</name>
</gene>
<evidence type="ECO:0000259" key="1">
    <source>
        <dbReference type="PROSITE" id="PS50937"/>
    </source>
</evidence>
<proteinExistence type="predicted"/>
<evidence type="ECO:0000313" key="3">
    <source>
        <dbReference type="Proteomes" id="UP000570166"/>
    </source>
</evidence>
<dbReference type="GO" id="GO:0006355">
    <property type="term" value="P:regulation of DNA-templated transcription"/>
    <property type="evidence" value="ECO:0007669"/>
    <property type="project" value="InterPro"/>
</dbReference>
<name>A0A838L5G6_9SPHN</name>
<dbReference type="GO" id="GO:0003677">
    <property type="term" value="F:DNA binding"/>
    <property type="evidence" value="ECO:0007669"/>
    <property type="project" value="InterPro"/>
</dbReference>
<comment type="caution">
    <text evidence="2">The sequence shown here is derived from an EMBL/GenBank/DDBJ whole genome shotgun (WGS) entry which is preliminary data.</text>
</comment>
<evidence type="ECO:0000313" key="2">
    <source>
        <dbReference type="EMBL" id="MBA2933935.1"/>
    </source>
</evidence>
<feature type="domain" description="HTH merR-type" evidence="1">
    <location>
        <begin position="1"/>
        <end position="70"/>
    </location>
</feature>
<accession>A0A838L5G6</accession>
<dbReference type="Gene3D" id="1.10.1660.10">
    <property type="match status" value="1"/>
</dbReference>